<dbReference type="GO" id="GO:0020037">
    <property type="term" value="F:heme binding"/>
    <property type="evidence" value="ECO:0007669"/>
    <property type="project" value="InterPro"/>
</dbReference>
<keyword evidence="6 8" id="KW-0503">Monooxygenase</keyword>
<evidence type="ECO:0000256" key="8">
    <source>
        <dbReference type="RuleBase" id="RU000461"/>
    </source>
</evidence>
<dbReference type="GO" id="GO:0005506">
    <property type="term" value="F:iron ion binding"/>
    <property type="evidence" value="ECO:0007669"/>
    <property type="project" value="InterPro"/>
</dbReference>
<proteinExistence type="inferred from homology"/>
<organism evidence="10 11">
    <name type="scientific">Aspergillus nomiae NRRL (strain ATCC 15546 / NRRL 13137 / CBS 260.88 / M93)</name>
    <dbReference type="NCBI Taxonomy" id="1509407"/>
    <lineage>
        <taxon>Eukaryota</taxon>
        <taxon>Fungi</taxon>
        <taxon>Dikarya</taxon>
        <taxon>Ascomycota</taxon>
        <taxon>Pezizomycotina</taxon>
        <taxon>Eurotiomycetes</taxon>
        <taxon>Eurotiomycetidae</taxon>
        <taxon>Eurotiales</taxon>
        <taxon>Aspergillaceae</taxon>
        <taxon>Aspergillus</taxon>
        <taxon>Aspergillus subgen. Circumdati</taxon>
    </lineage>
</organism>
<evidence type="ECO:0000256" key="4">
    <source>
        <dbReference type="ARBA" id="ARBA00023002"/>
    </source>
</evidence>
<dbReference type="InterPro" id="IPR001128">
    <property type="entry name" value="Cyt_P450"/>
</dbReference>
<comment type="caution">
    <text evidence="10">The sequence shown here is derived from an EMBL/GenBank/DDBJ whole genome shotgun (WGS) entry which is preliminary data.</text>
</comment>
<comment type="similarity">
    <text evidence="2 8">Belongs to the cytochrome P450 family.</text>
</comment>
<keyword evidence="3 7" id="KW-0479">Metal-binding</keyword>
<feature type="binding site" description="axial binding residue" evidence="7">
    <location>
        <position position="455"/>
    </location>
    <ligand>
        <name>heme</name>
        <dbReference type="ChEBI" id="CHEBI:30413"/>
    </ligand>
    <ligandPart>
        <name>Fe</name>
        <dbReference type="ChEBI" id="CHEBI:18248"/>
    </ligandPart>
</feature>
<evidence type="ECO:0000313" key="11">
    <source>
        <dbReference type="Proteomes" id="UP000037505"/>
    </source>
</evidence>
<dbReference type="InterPro" id="IPR017972">
    <property type="entry name" value="Cyt_P450_CS"/>
</dbReference>
<feature type="transmembrane region" description="Helical" evidence="9">
    <location>
        <begin position="12"/>
        <end position="34"/>
    </location>
</feature>
<dbReference type="RefSeq" id="XP_015403934.1">
    <property type="nucleotide sequence ID" value="XM_015554847.1"/>
</dbReference>
<sequence>MALPELLSQEHSLLFLILIALFSCAAGYRLWYAFAGPLSHFPGPTIASITSGWDMYQDIIAQRNARHLMCRLHEKYSSPIIRIRPNFLHINDPELFHEVFHSQIAYRKDPGFYAQFGVPGALGAETNPLIHQRQRKQLDPFFSSKGIEACYPNIRAKVDVMCQGLQQRQSAGEAVELVDLFKRLTCDVIYLLAFGMDLHYTDNFSTEASILTDMEATLGSVIFFKWVPGLNRLIFSLPLSVIGTFFGGYVKMRRRSDQLVQKNYSRILHENDKDRSLDSTIFDRFLRSFAGIQEGLNLTKVQIERLVDEAFFLIFAGSDTTAHALTTTLVCLCKYPEKMIKLRQEVECLGKAKVQDIQLATISQMPYLDAVIREATRLSSPISTVLPREITTTECVIGGYSLPKGTVVGFHLDDINRNPKFFPEPNEFIPERWSGEEGKKLQRWFVPFSKGARRCIGMDLAIIEMKLVVASIITRFEIWLDNPNATLDNQEVILKTFKDDLRIRLRETAV</sequence>
<keyword evidence="4 8" id="KW-0560">Oxidoreductase</keyword>
<evidence type="ECO:0000256" key="5">
    <source>
        <dbReference type="ARBA" id="ARBA00023004"/>
    </source>
</evidence>
<evidence type="ECO:0000313" key="10">
    <source>
        <dbReference type="EMBL" id="KNG83011.1"/>
    </source>
</evidence>
<dbReference type="PRINTS" id="PR00385">
    <property type="entry name" value="P450"/>
</dbReference>
<dbReference type="Gene3D" id="1.10.630.10">
    <property type="entry name" value="Cytochrome P450"/>
    <property type="match status" value="1"/>
</dbReference>
<dbReference type="PANTHER" id="PTHR24305:SF231">
    <property type="entry name" value="P450, PUTATIVE (EUROFUNG)-RELATED"/>
    <property type="match status" value="1"/>
</dbReference>
<dbReference type="Pfam" id="PF00067">
    <property type="entry name" value="p450"/>
    <property type="match status" value="1"/>
</dbReference>
<dbReference type="SUPFAM" id="SSF48264">
    <property type="entry name" value="Cytochrome P450"/>
    <property type="match status" value="1"/>
</dbReference>
<dbReference type="STRING" id="1509407.A0A0L1ITW6"/>
<accession>A0A0L1ITW6</accession>
<keyword evidence="9" id="KW-0812">Transmembrane</keyword>
<keyword evidence="7 8" id="KW-0349">Heme</keyword>
<evidence type="ECO:0000256" key="1">
    <source>
        <dbReference type="ARBA" id="ARBA00001971"/>
    </source>
</evidence>
<gene>
    <name evidence="10" type="ORF">ANOM_009591</name>
</gene>
<name>A0A0L1ITW6_ASPN3</name>
<evidence type="ECO:0000256" key="3">
    <source>
        <dbReference type="ARBA" id="ARBA00022723"/>
    </source>
</evidence>
<dbReference type="AlphaFoldDB" id="A0A0L1ITW6"/>
<evidence type="ECO:0000256" key="9">
    <source>
        <dbReference type="SAM" id="Phobius"/>
    </source>
</evidence>
<evidence type="ECO:0000256" key="7">
    <source>
        <dbReference type="PIRSR" id="PIRSR602401-1"/>
    </source>
</evidence>
<dbReference type="GO" id="GO:0004497">
    <property type="term" value="F:monooxygenase activity"/>
    <property type="evidence" value="ECO:0007669"/>
    <property type="project" value="UniProtKB-KW"/>
</dbReference>
<comment type="cofactor">
    <cofactor evidence="1 7">
        <name>heme</name>
        <dbReference type="ChEBI" id="CHEBI:30413"/>
    </cofactor>
</comment>
<dbReference type="InterPro" id="IPR002401">
    <property type="entry name" value="Cyt_P450_E_grp-I"/>
</dbReference>
<dbReference type="PROSITE" id="PS00086">
    <property type="entry name" value="CYTOCHROME_P450"/>
    <property type="match status" value="1"/>
</dbReference>
<dbReference type="InterPro" id="IPR036396">
    <property type="entry name" value="Cyt_P450_sf"/>
</dbReference>
<evidence type="ECO:0000256" key="2">
    <source>
        <dbReference type="ARBA" id="ARBA00010617"/>
    </source>
</evidence>
<protein>
    <recommendedName>
        <fullName evidence="12">Cytochrome P450</fullName>
    </recommendedName>
</protein>
<dbReference type="CDD" id="cd11062">
    <property type="entry name" value="CYP58-like"/>
    <property type="match status" value="1"/>
</dbReference>
<keyword evidence="9" id="KW-1133">Transmembrane helix</keyword>
<dbReference type="PRINTS" id="PR00463">
    <property type="entry name" value="EP450I"/>
</dbReference>
<dbReference type="Proteomes" id="UP000037505">
    <property type="component" value="Unassembled WGS sequence"/>
</dbReference>
<dbReference type="GO" id="GO:0016705">
    <property type="term" value="F:oxidoreductase activity, acting on paired donors, with incorporation or reduction of molecular oxygen"/>
    <property type="evidence" value="ECO:0007669"/>
    <property type="project" value="InterPro"/>
</dbReference>
<dbReference type="GeneID" id="26811395"/>
<keyword evidence="11" id="KW-1185">Reference proteome</keyword>
<dbReference type="PANTHER" id="PTHR24305">
    <property type="entry name" value="CYTOCHROME P450"/>
    <property type="match status" value="1"/>
</dbReference>
<evidence type="ECO:0008006" key="12">
    <source>
        <dbReference type="Google" id="ProtNLM"/>
    </source>
</evidence>
<keyword evidence="9" id="KW-0472">Membrane</keyword>
<evidence type="ECO:0000256" key="6">
    <source>
        <dbReference type="ARBA" id="ARBA00023033"/>
    </source>
</evidence>
<keyword evidence="5 7" id="KW-0408">Iron</keyword>
<dbReference type="InterPro" id="IPR050121">
    <property type="entry name" value="Cytochrome_P450_monoxygenase"/>
</dbReference>
<reference evidence="10 11" key="1">
    <citation type="submission" date="2014-06" db="EMBL/GenBank/DDBJ databases">
        <title>The Genome of the Aflatoxigenic Filamentous Fungus Aspergillus nomius.</title>
        <authorList>
            <person name="Moore M.G."/>
            <person name="Shannon B.M."/>
            <person name="Brian M.M."/>
        </authorList>
    </citation>
    <scope>NUCLEOTIDE SEQUENCE [LARGE SCALE GENOMIC DNA]</scope>
    <source>
        <strain evidence="10 11">NRRL 13137</strain>
    </source>
</reference>
<dbReference type="EMBL" id="JNOM01000298">
    <property type="protein sequence ID" value="KNG83011.1"/>
    <property type="molecule type" value="Genomic_DNA"/>
</dbReference>